<dbReference type="OrthoDB" id="5525824at2"/>
<evidence type="ECO:0000313" key="8">
    <source>
        <dbReference type="EMBL" id="PCD76066.1"/>
    </source>
</evidence>
<evidence type="ECO:0000256" key="3">
    <source>
        <dbReference type="ARBA" id="ARBA00023237"/>
    </source>
</evidence>
<evidence type="ECO:0000313" key="9">
    <source>
        <dbReference type="Proteomes" id="UP000243507"/>
    </source>
</evidence>
<dbReference type="InterPro" id="IPR006665">
    <property type="entry name" value="OmpA-like"/>
</dbReference>
<gene>
    <name evidence="8" type="ORF">CLN94_11300</name>
</gene>
<feature type="signal peptide" evidence="6">
    <location>
        <begin position="1"/>
        <end position="22"/>
    </location>
</feature>
<feature type="region of interest" description="Disordered" evidence="5">
    <location>
        <begin position="607"/>
        <end position="738"/>
    </location>
</feature>
<reference evidence="8 9" key="1">
    <citation type="submission" date="2017-09" db="EMBL/GenBank/DDBJ databases">
        <title>A multilocus sequence analysis scheme for characterization of bacteria in the genus Thioclava.</title>
        <authorList>
            <person name="Liu Y."/>
            <person name="Shao Z."/>
        </authorList>
    </citation>
    <scope>NUCLEOTIDE SEQUENCE [LARGE SCALE GENOMIC DNA]</scope>
    <source>
        <strain evidence="8 9">CAU 1312</strain>
    </source>
</reference>
<dbReference type="CDD" id="cd07185">
    <property type="entry name" value="OmpA_C-like"/>
    <property type="match status" value="1"/>
</dbReference>
<keyword evidence="9" id="KW-1185">Reference proteome</keyword>
<dbReference type="PANTHER" id="PTHR30329:SF21">
    <property type="entry name" value="LIPOPROTEIN YIAD-RELATED"/>
    <property type="match status" value="1"/>
</dbReference>
<feature type="domain" description="OmpA-like" evidence="7">
    <location>
        <begin position="485"/>
        <end position="602"/>
    </location>
</feature>
<evidence type="ECO:0000256" key="2">
    <source>
        <dbReference type="ARBA" id="ARBA00023136"/>
    </source>
</evidence>
<keyword evidence="6" id="KW-0732">Signal</keyword>
<feature type="compositionally biased region" description="Acidic residues" evidence="5">
    <location>
        <begin position="646"/>
        <end position="666"/>
    </location>
</feature>
<dbReference type="EMBL" id="NTJD01000008">
    <property type="protein sequence ID" value="PCD76066.1"/>
    <property type="molecule type" value="Genomic_DNA"/>
</dbReference>
<comment type="caution">
    <text evidence="8">The sequence shown here is derived from an EMBL/GenBank/DDBJ whole genome shotgun (WGS) entry which is preliminary data.</text>
</comment>
<dbReference type="Pfam" id="PF00691">
    <property type="entry name" value="OmpA"/>
    <property type="match status" value="1"/>
</dbReference>
<dbReference type="Gene3D" id="3.40.1520.20">
    <property type="match status" value="2"/>
</dbReference>
<dbReference type="GO" id="GO:0009279">
    <property type="term" value="C:cell outer membrane"/>
    <property type="evidence" value="ECO:0007669"/>
    <property type="project" value="UniProtKB-SubCell"/>
</dbReference>
<protein>
    <recommendedName>
        <fullName evidence="7">OmpA-like domain-containing protein</fullName>
    </recommendedName>
</protein>
<dbReference type="InterPro" id="IPR050330">
    <property type="entry name" value="Bact_OuterMem_StrucFunc"/>
</dbReference>
<comment type="subcellular location">
    <subcellularLocation>
        <location evidence="1">Cell outer membrane</location>
    </subcellularLocation>
</comment>
<dbReference type="PRINTS" id="PR01021">
    <property type="entry name" value="OMPADOMAIN"/>
</dbReference>
<dbReference type="RefSeq" id="WP_096434054.1">
    <property type="nucleotide sequence ID" value="NZ_NTJD01000008.1"/>
</dbReference>
<evidence type="ECO:0000256" key="5">
    <source>
        <dbReference type="SAM" id="MobiDB-lite"/>
    </source>
</evidence>
<sequence length="738" mass="78386">MALRPKIMTPAAFGVAAVLSFAAASGIAALVEDQSGKAVKLALEADGHGWAQVQTDGLQVILAGTAPDEAERFRAVSKAGTAVDKDRIIDVIDVETRTILAAPEFSLEILRNGEGIQLIGLLPKGSKRGKMIEGLREVAKDRPVTDMLETVDYPAPVDWQPAVDFALEALATLPRSKISVQAGKVDIVAITDSREEKARIETTLARRRPSDLVLSFDISAPRPVITPFTLRFLIDTEGARFDACSADTEEARNQILAAAREAGAEGALGCTIGMGTPSPDWARAVSMTLRGLKELGAGSATFSDADIALSAAPSVSPRDFDRVVGELESNLPEVFSLKAELERPETKAADTIEFLADKGDDGQLTLRGRVLDDAQRTLIENYARALFGHDSVYGAMRSTKGLPEGWSVRAMAGLEALAELHEGQLLVTPDLMRVTGVSGNANASDEVARVLAGHLGEGARIDLKVQYDKRLDPVLSLPDGPECVRRLNAAVEHAKITFEPGSSTIAAEGAGAMDGLAAAMKDCEEFRIEVGGHTDSQGRDEMNLSLSQDRAQAVVRALMDRRISVRNMTAKGFGETQPIADNDTEEGREANRRIEFVLLDTEPMEQGEAAVAEVPTPIPDAVDAEPSEEELNAEFTETDAAPMEHEGEEPAEEPAPEDMATEDAQAESDAPTAEAPDASADPAPTEPEAAPAPATETTTTDPAATDQPEADPPAIEVQTPDKTTPRPLPRPQGLGDGQ</sequence>
<dbReference type="InterPro" id="IPR006664">
    <property type="entry name" value="OMP_bac"/>
</dbReference>
<keyword evidence="3" id="KW-0998">Cell outer membrane</keyword>
<feature type="compositionally biased region" description="Low complexity" evidence="5">
    <location>
        <begin position="667"/>
        <end position="707"/>
    </location>
</feature>
<feature type="chain" id="PRO_5012133031" description="OmpA-like domain-containing protein" evidence="6">
    <location>
        <begin position="23"/>
        <end position="738"/>
    </location>
</feature>
<dbReference type="PANTHER" id="PTHR30329">
    <property type="entry name" value="STATOR ELEMENT OF FLAGELLAR MOTOR COMPLEX"/>
    <property type="match status" value="1"/>
</dbReference>
<proteinExistence type="predicted"/>
<dbReference type="AlphaFoldDB" id="A0A2A4CPM4"/>
<feature type="compositionally biased region" description="Acidic residues" evidence="5">
    <location>
        <begin position="622"/>
        <end position="632"/>
    </location>
</feature>
<dbReference type="Proteomes" id="UP000243507">
    <property type="component" value="Unassembled WGS sequence"/>
</dbReference>
<dbReference type="SUPFAM" id="SSF103088">
    <property type="entry name" value="OmpA-like"/>
    <property type="match status" value="1"/>
</dbReference>
<dbReference type="PROSITE" id="PS51123">
    <property type="entry name" value="OMPA_2"/>
    <property type="match status" value="1"/>
</dbReference>
<dbReference type="Gene3D" id="3.30.1330.60">
    <property type="entry name" value="OmpA-like domain"/>
    <property type="match status" value="1"/>
</dbReference>
<evidence type="ECO:0000256" key="1">
    <source>
        <dbReference type="ARBA" id="ARBA00004442"/>
    </source>
</evidence>
<evidence type="ECO:0000259" key="7">
    <source>
        <dbReference type="PROSITE" id="PS51123"/>
    </source>
</evidence>
<dbReference type="InterPro" id="IPR036737">
    <property type="entry name" value="OmpA-like_sf"/>
</dbReference>
<name>A0A2A4CPM4_9RHOB</name>
<accession>A0A2A4CPM4</accession>
<organism evidence="8 9">
    <name type="scientific">Pseudothioclava arenosa</name>
    <dbReference type="NCBI Taxonomy" id="1795308"/>
    <lineage>
        <taxon>Bacteria</taxon>
        <taxon>Pseudomonadati</taxon>
        <taxon>Pseudomonadota</taxon>
        <taxon>Alphaproteobacteria</taxon>
        <taxon>Rhodobacterales</taxon>
        <taxon>Paracoccaceae</taxon>
        <taxon>Pseudothioclava</taxon>
    </lineage>
</organism>
<keyword evidence="2 4" id="KW-0472">Membrane</keyword>
<evidence type="ECO:0000256" key="4">
    <source>
        <dbReference type="PROSITE-ProRule" id="PRU00473"/>
    </source>
</evidence>
<evidence type="ECO:0000256" key="6">
    <source>
        <dbReference type="SAM" id="SignalP"/>
    </source>
</evidence>